<protein>
    <submittedName>
        <fullName evidence="2">YacA-like protein</fullName>
    </submittedName>
</protein>
<accession>Q5BTP2</accession>
<sequence>MYVRLKCVQAADSWPPGASQMSEVNFTFRVDQALKDAFVSAAKQRNRNGSQLLRDYMLQYIDEAAATAADARQRGQETPAIKQHKQAGR</sequence>
<geneLocation type="plasmid" evidence="2">
    <name>pMBA19a</name>
</geneLocation>
<keyword evidence="2" id="KW-0614">Plasmid</keyword>
<dbReference type="AlphaFoldDB" id="Q5BTP2"/>
<name>Q5BTP2_RHIML</name>
<evidence type="ECO:0000313" key="2">
    <source>
        <dbReference type="EMBL" id="AAX19277.1"/>
    </source>
</evidence>
<evidence type="ECO:0000256" key="1">
    <source>
        <dbReference type="SAM" id="MobiDB-lite"/>
    </source>
</evidence>
<organism evidence="2">
    <name type="scientific">Rhizobium meliloti</name>
    <name type="common">Ensifer meliloti</name>
    <name type="synonym">Sinorhizobium meliloti</name>
    <dbReference type="NCBI Taxonomy" id="382"/>
    <lineage>
        <taxon>Bacteria</taxon>
        <taxon>Pseudomonadati</taxon>
        <taxon>Pseudomonadota</taxon>
        <taxon>Alphaproteobacteria</taxon>
        <taxon>Hyphomicrobiales</taxon>
        <taxon>Rhizobiaceae</taxon>
        <taxon>Sinorhizobium/Ensifer group</taxon>
        <taxon>Sinorhizobium</taxon>
    </lineage>
</organism>
<proteinExistence type="predicted"/>
<reference evidence="2" key="1">
    <citation type="journal article" date="2006" name="Plasmid">
        <title>Replication regions of Sinorhizobium meliloti plasmids.</title>
        <authorList>
            <person name="Watson R.J."/>
            <person name="Heys R."/>
        </authorList>
    </citation>
    <scope>NUCLEOTIDE SEQUENCE</scope>
    <source>
        <strain evidence="2">MBA19</strain>
        <plasmid evidence="2">pMBA19a</plasmid>
    </source>
</reference>
<feature type="region of interest" description="Disordered" evidence="1">
    <location>
        <begin position="68"/>
        <end position="89"/>
    </location>
</feature>
<dbReference type="EMBL" id="AY914874">
    <property type="protein sequence ID" value="AAX19277.1"/>
    <property type="molecule type" value="Genomic_DNA"/>
</dbReference>